<organism evidence="3 4">
    <name type="scientific">Didymella pomorum</name>
    <dbReference type="NCBI Taxonomy" id="749634"/>
    <lineage>
        <taxon>Eukaryota</taxon>
        <taxon>Fungi</taxon>
        <taxon>Dikarya</taxon>
        <taxon>Ascomycota</taxon>
        <taxon>Pezizomycotina</taxon>
        <taxon>Dothideomycetes</taxon>
        <taxon>Pleosporomycetidae</taxon>
        <taxon>Pleosporales</taxon>
        <taxon>Pleosporineae</taxon>
        <taxon>Didymellaceae</taxon>
        <taxon>Didymella</taxon>
    </lineage>
</organism>
<protein>
    <submittedName>
        <fullName evidence="3">Uncharacterized protein</fullName>
    </submittedName>
</protein>
<keyword evidence="4" id="KW-1185">Reference proteome</keyword>
<dbReference type="InterPro" id="IPR021514">
    <property type="entry name" value="DUF3176"/>
</dbReference>
<sequence>MSRDYTKPGEHPESKATYNNGYRMFRNWLWEILSIAAAIGLIVAIAALLATHNGKPTPDWGERINFNALLAIMSTILRAMLVVVVSQIISQRKWEWFAASHERPLIHLQQFDSGSRGSMGALSLLPTVLLKDVVTFMAALILFASFLVGPAVQQASRTVECMVVAPGLKASLPFGHFVPRRAGYGVPQNGSPYGIPDVDLTAAVLSAITSPGSLENQIRGSCSTGNCTFPDGDPVNGDDAGSIFNNFTNDAYMNRLGTFTAVQSPCRVDDKIYDLKNMSMYTNGTKLALYDFTDYGGTQPHRVRSTNITAPESCIYRQHPDFVSAIANLFVEEMFNGSCSSYKGPNCGKTINNADGEDRDRTWQGYAADLGAKTVLLTLYSNGYTSYSNVTKWFDKFADTMTNRYRSDYGTAIFNDSRRVDLPLEENQGLAWQNTTCVSMRSGWLLIPIILTAVTTILAIWTIATNWRQRHSRPVWKDNILPLLFYGREMVDYKLDTHTQQTKDRTSSDDTGARTNAPLLETSEMEKISASTRINIRWLYGAEGTVADDSGETPKSTSLTRRIWRPRKREEHSSNSLLLEPLGGSRPQRGESEDQISPENAEPYEGSQGNIDDTSRGSRPTR</sequence>
<comment type="caution">
    <text evidence="3">The sequence shown here is derived from an EMBL/GenBank/DDBJ whole genome shotgun (WGS) entry which is preliminary data.</text>
</comment>
<dbReference type="Pfam" id="PF11374">
    <property type="entry name" value="DUF3176"/>
    <property type="match status" value="1"/>
</dbReference>
<feature type="compositionally biased region" description="Basic and acidic residues" evidence="1">
    <location>
        <begin position="497"/>
        <end position="512"/>
    </location>
</feature>
<feature type="transmembrane region" description="Helical" evidence="2">
    <location>
        <begin position="28"/>
        <end position="52"/>
    </location>
</feature>
<evidence type="ECO:0000256" key="2">
    <source>
        <dbReference type="SAM" id="Phobius"/>
    </source>
</evidence>
<dbReference type="EMBL" id="JAPEVA010000147">
    <property type="protein sequence ID" value="KAJ4395734.1"/>
    <property type="molecule type" value="Genomic_DNA"/>
</dbReference>
<feature type="transmembrane region" description="Helical" evidence="2">
    <location>
        <begin position="443"/>
        <end position="464"/>
    </location>
</feature>
<dbReference type="OrthoDB" id="5376804at2759"/>
<dbReference type="PANTHER" id="PTHR35394:SF5">
    <property type="entry name" value="DUF3176 DOMAIN-CONTAINING PROTEIN"/>
    <property type="match status" value="1"/>
</dbReference>
<keyword evidence="2" id="KW-1133">Transmembrane helix</keyword>
<reference evidence="3" key="1">
    <citation type="submission" date="2022-10" db="EMBL/GenBank/DDBJ databases">
        <title>Tapping the CABI collections for fungal endophytes: first genome assemblies for Collariella, Neodidymelliopsis, Ascochyta clinopodiicola, Didymella pomorum, Didymosphaeria variabile, Neocosmospora piperis and Neocucurbitaria cava.</title>
        <authorList>
            <person name="Hill R."/>
        </authorList>
    </citation>
    <scope>NUCLEOTIDE SEQUENCE</scope>
    <source>
        <strain evidence="3">IMI 355091</strain>
    </source>
</reference>
<name>A0A9W9D0Y7_9PLEO</name>
<gene>
    <name evidence="3" type="ORF">N0V91_010640</name>
</gene>
<dbReference type="PANTHER" id="PTHR35394">
    <property type="entry name" value="DUF3176 DOMAIN-CONTAINING PROTEIN"/>
    <property type="match status" value="1"/>
</dbReference>
<dbReference type="Proteomes" id="UP001140510">
    <property type="component" value="Unassembled WGS sequence"/>
</dbReference>
<evidence type="ECO:0000313" key="3">
    <source>
        <dbReference type="EMBL" id="KAJ4395734.1"/>
    </source>
</evidence>
<evidence type="ECO:0000256" key="1">
    <source>
        <dbReference type="SAM" id="MobiDB-lite"/>
    </source>
</evidence>
<feature type="region of interest" description="Disordered" evidence="1">
    <location>
        <begin position="545"/>
        <end position="622"/>
    </location>
</feature>
<dbReference type="AlphaFoldDB" id="A0A9W9D0Y7"/>
<feature type="region of interest" description="Disordered" evidence="1">
    <location>
        <begin position="497"/>
        <end position="522"/>
    </location>
</feature>
<feature type="transmembrane region" description="Helical" evidence="2">
    <location>
        <begin position="64"/>
        <end position="85"/>
    </location>
</feature>
<keyword evidence="2" id="KW-0472">Membrane</keyword>
<evidence type="ECO:0000313" key="4">
    <source>
        <dbReference type="Proteomes" id="UP001140510"/>
    </source>
</evidence>
<accession>A0A9W9D0Y7</accession>
<feature type="compositionally biased region" description="Polar residues" evidence="1">
    <location>
        <begin position="607"/>
        <end position="622"/>
    </location>
</feature>
<keyword evidence="2" id="KW-0812">Transmembrane</keyword>
<proteinExistence type="predicted"/>
<feature type="transmembrane region" description="Helical" evidence="2">
    <location>
        <begin position="133"/>
        <end position="152"/>
    </location>
</feature>